<dbReference type="AlphaFoldDB" id="A0A371GH80"/>
<comment type="caution">
    <text evidence="2">The sequence shown here is derived from an EMBL/GenBank/DDBJ whole genome shotgun (WGS) entry which is preliminary data.</text>
</comment>
<gene>
    <name evidence="2" type="ORF">CR513_28342</name>
</gene>
<proteinExistence type="predicted"/>
<organism evidence="2 3">
    <name type="scientific">Mucuna pruriens</name>
    <name type="common">Velvet bean</name>
    <name type="synonym">Dolichos pruriens</name>
    <dbReference type="NCBI Taxonomy" id="157652"/>
    <lineage>
        <taxon>Eukaryota</taxon>
        <taxon>Viridiplantae</taxon>
        <taxon>Streptophyta</taxon>
        <taxon>Embryophyta</taxon>
        <taxon>Tracheophyta</taxon>
        <taxon>Spermatophyta</taxon>
        <taxon>Magnoliopsida</taxon>
        <taxon>eudicotyledons</taxon>
        <taxon>Gunneridae</taxon>
        <taxon>Pentapetalae</taxon>
        <taxon>rosids</taxon>
        <taxon>fabids</taxon>
        <taxon>Fabales</taxon>
        <taxon>Fabaceae</taxon>
        <taxon>Papilionoideae</taxon>
        <taxon>50 kb inversion clade</taxon>
        <taxon>NPAAA clade</taxon>
        <taxon>indigoferoid/millettioid clade</taxon>
        <taxon>Phaseoleae</taxon>
        <taxon>Mucuna</taxon>
    </lineage>
</organism>
<reference evidence="2" key="1">
    <citation type="submission" date="2018-05" db="EMBL/GenBank/DDBJ databases">
        <title>Draft genome of Mucuna pruriens seed.</title>
        <authorList>
            <person name="Nnadi N.E."/>
            <person name="Vos R."/>
            <person name="Hasami M.H."/>
            <person name="Devisetty U.K."/>
            <person name="Aguiy J.C."/>
        </authorList>
    </citation>
    <scope>NUCLEOTIDE SEQUENCE [LARGE SCALE GENOMIC DNA]</scope>
    <source>
        <strain evidence="2">JCA_2017</strain>
    </source>
</reference>
<protein>
    <submittedName>
        <fullName evidence="2">Uncharacterized protein</fullName>
    </submittedName>
</protein>
<dbReference type="EMBL" id="QJKJ01005551">
    <property type="protein sequence ID" value="RDX89860.1"/>
    <property type="molecule type" value="Genomic_DNA"/>
</dbReference>
<name>A0A371GH80_MUCPR</name>
<keyword evidence="3" id="KW-1185">Reference proteome</keyword>
<sequence>MVQKGNTLVIALLGAIPIYIYSWIIYLGATDYMIDCSKMFSSYNLCVGNKKVKIVDDSLTNCLDRNSQTHPFGNSSQCSPCPQFILSSAKKMDELYYFDDGPDLSKQCPNTCLTSTFVKSSQFSVFKYLFPNLFINKSFSLQCEICQFEKHHRTPFPSQLYISTTPFISIHSDIWGPYKTSIIFDKN</sequence>
<dbReference type="Proteomes" id="UP000257109">
    <property type="component" value="Unassembled WGS sequence"/>
</dbReference>
<keyword evidence="1" id="KW-0472">Membrane</keyword>
<evidence type="ECO:0000313" key="2">
    <source>
        <dbReference type="EMBL" id="RDX89860.1"/>
    </source>
</evidence>
<dbReference type="OrthoDB" id="1436954at2759"/>
<feature type="transmembrane region" description="Helical" evidence="1">
    <location>
        <begin position="7"/>
        <end position="29"/>
    </location>
</feature>
<keyword evidence="1" id="KW-1133">Transmembrane helix</keyword>
<accession>A0A371GH80</accession>
<evidence type="ECO:0000313" key="3">
    <source>
        <dbReference type="Proteomes" id="UP000257109"/>
    </source>
</evidence>
<feature type="non-terminal residue" evidence="2">
    <location>
        <position position="187"/>
    </location>
</feature>
<evidence type="ECO:0000256" key="1">
    <source>
        <dbReference type="SAM" id="Phobius"/>
    </source>
</evidence>
<keyword evidence="1" id="KW-0812">Transmembrane</keyword>